<evidence type="ECO:0000313" key="7">
    <source>
        <dbReference type="Proteomes" id="UP000009192"/>
    </source>
</evidence>
<dbReference type="AlphaFoldDB" id="A0A0Q9X8Z7"/>
<evidence type="ECO:0000313" key="6">
    <source>
        <dbReference type="EMBL" id="KRG04879.1"/>
    </source>
</evidence>
<evidence type="ECO:0000256" key="5">
    <source>
        <dbReference type="SAM" id="Phobius"/>
    </source>
</evidence>
<proteinExistence type="predicted"/>
<dbReference type="OrthoDB" id="26525at2759"/>
<keyword evidence="5" id="KW-1133">Transmembrane helix</keyword>
<feature type="transmembrane region" description="Helical" evidence="5">
    <location>
        <begin position="372"/>
        <end position="390"/>
    </location>
</feature>
<organism evidence="6 7">
    <name type="scientific">Drosophila mojavensis</name>
    <name type="common">Fruit fly</name>
    <dbReference type="NCBI Taxonomy" id="7230"/>
    <lineage>
        <taxon>Eukaryota</taxon>
        <taxon>Metazoa</taxon>
        <taxon>Ecdysozoa</taxon>
        <taxon>Arthropoda</taxon>
        <taxon>Hexapoda</taxon>
        <taxon>Insecta</taxon>
        <taxon>Pterygota</taxon>
        <taxon>Neoptera</taxon>
        <taxon>Endopterygota</taxon>
        <taxon>Diptera</taxon>
        <taxon>Brachycera</taxon>
        <taxon>Muscomorpha</taxon>
        <taxon>Ephydroidea</taxon>
        <taxon>Drosophilidae</taxon>
        <taxon>Drosophila</taxon>
    </lineage>
</organism>
<gene>
    <name evidence="6" type="primary">Dmoj\GI20670</name>
    <name evidence="6" type="ORF">Dmoj_GI20670</name>
</gene>
<evidence type="ECO:0000256" key="3">
    <source>
        <dbReference type="ARBA" id="ARBA00022737"/>
    </source>
</evidence>
<dbReference type="SMART" id="SM00369">
    <property type="entry name" value="LRR_TYP"/>
    <property type="match status" value="5"/>
</dbReference>
<dbReference type="PANTHER" id="PTHR24369:SF210">
    <property type="entry name" value="CHAOPTIN-RELATED"/>
    <property type="match status" value="1"/>
</dbReference>
<keyword evidence="7" id="KW-1185">Reference proteome</keyword>
<dbReference type="Gene3D" id="3.80.10.10">
    <property type="entry name" value="Ribonuclease Inhibitor"/>
    <property type="match status" value="1"/>
</dbReference>
<name>A0A0Q9X8Z7_DROMO</name>
<keyword evidence="1" id="KW-0433">Leucine-rich repeat</keyword>
<evidence type="ECO:0000256" key="2">
    <source>
        <dbReference type="ARBA" id="ARBA00022729"/>
    </source>
</evidence>
<dbReference type="InterPro" id="IPR001611">
    <property type="entry name" value="Leu-rich_rpt"/>
</dbReference>
<dbReference type="EMBL" id="CH933808">
    <property type="protein sequence ID" value="KRG04879.1"/>
    <property type="molecule type" value="Genomic_DNA"/>
</dbReference>
<dbReference type="Proteomes" id="UP000009192">
    <property type="component" value="Unassembled WGS sequence"/>
</dbReference>
<sequence length="499" mass="57302">MFKSKSFDLKNDEAGKQREHLYQPRKAQWLKYIMQPAAIAFVILLIICNIDFSYDPDEDSARTLSRATSHGNFVPIYNQNLVQLIFSHAMNKTDCRDHITLRLENFNFPNGVITRNRVHGEYTLQSLILNNCRLRHIVDGAFDQKSLHKLQNLELINTKLKKLTNETLRGLLHLSNFTLINKRKSLRCKGLLLPVAHSLRSVKINLPYTRKIYEPTYFFGQVVYKHLKVLDLSGNNIGEIVENQAFEHMPALEHLNLANCRLRSIHFDLSNELRYLDLSGNKLTELSVQFILAARDEPPTTEPSTWITETTQNTASDSNTPWDIPVTTESENDENSLLYDDIVCVNAQKESLGSHAIAYNAKMTIVDDSETIFGILLSVALGVLAVYAILRMRPSWLWGSKRLLRPTSQSNTMLLLPREYEKEAYDAIRYANPNGSIHEYASYYRHLEEAQLYRGGSNKYNVPPIERAPSIPPSVHKNKISTVPNTYTYESFEVYEELY</sequence>
<keyword evidence="5" id="KW-0812">Transmembrane</keyword>
<feature type="compositionally biased region" description="Polar residues" evidence="4">
    <location>
        <begin position="312"/>
        <end position="321"/>
    </location>
</feature>
<dbReference type="InterPro" id="IPR003591">
    <property type="entry name" value="Leu-rich_rpt_typical-subtyp"/>
</dbReference>
<keyword evidence="2" id="KW-0732">Signal</keyword>
<accession>A0A0Q9X8Z7</accession>
<feature type="region of interest" description="Disordered" evidence="4">
    <location>
        <begin position="299"/>
        <end position="327"/>
    </location>
</feature>
<evidence type="ECO:0000256" key="4">
    <source>
        <dbReference type="SAM" id="MobiDB-lite"/>
    </source>
</evidence>
<dbReference type="InParanoid" id="A0A0Q9X8Z7"/>
<dbReference type="InterPro" id="IPR050541">
    <property type="entry name" value="LRR_TM_domain-containing"/>
</dbReference>
<dbReference type="PANTHER" id="PTHR24369">
    <property type="entry name" value="ANTIGEN BSP, PUTATIVE-RELATED"/>
    <property type="match status" value="1"/>
</dbReference>
<dbReference type="SUPFAM" id="SSF52047">
    <property type="entry name" value="RNI-like"/>
    <property type="match status" value="1"/>
</dbReference>
<feature type="compositionally biased region" description="Low complexity" evidence="4">
    <location>
        <begin position="302"/>
        <end position="311"/>
    </location>
</feature>
<keyword evidence="3" id="KW-0677">Repeat</keyword>
<dbReference type="KEGG" id="dmo:Dmoj_GI20670"/>
<dbReference type="PROSITE" id="PS51450">
    <property type="entry name" value="LRR"/>
    <property type="match status" value="2"/>
</dbReference>
<dbReference type="Pfam" id="PF13855">
    <property type="entry name" value="LRR_8"/>
    <property type="match status" value="1"/>
</dbReference>
<keyword evidence="5" id="KW-0472">Membrane</keyword>
<evidence type="ECO:0000256" key="1">
    <source>
        <dbReference type="ARBA" id="ARBA00022614"/>
    </source>
</evidence>
<reference evidence="6 7" key="1">
    <citation type="journal article" date="2007" name="Nature">
        <title>Evolution of genes and genomes on the Drosophila phylogeny.</title>
        <authorList>
            <consortium name="Drosophila 12 Genomes Consortium"/>
            <person name="Clark A.G."/>
            <person name="Eisen M.B."/>
            <person name="Smith D.R."/>
            <person name="Bergman C.M."/>
            <person name="Oliver B."/>
            <person name="Markow T.A."/>
            <person name="Kaufman T.C."/>
            <person name="Kellis M."/>
            <person name="Gelbart W."/>
            <person name="Iyer V.N."/>
            <person name="Pollard D.A."/>
            <person name="Sackton T.B."/>
            <person name="Larracuente A.M."/>
            <person name="Singh N.D."/>
            <person name="Abad J.P."/>
            <person name="Abt D.N."/>
            <person name="Adryan B."/>
            <person name="Aguade M."/>
            <person name="Akashi H."/>
            <person name="Anderson W.W."/>
            <person name="Aquadro C.F."/>
            <person name="Ardell D.H."/>
            <person name="Arguello R."/>
            <person name="Artieri C.G."/>
            <person name="Barbash D.A."/>
            <person name="Barker D."/>
            <person name="Barsanti P."/>
            <person name="Batterham P."/>
            <person name="Batzoglou S."/>
            <person name="Begun D."/>
            <person name="Bhutkar A."/>
            <person name="Blanco E."/>
            <person name="Bosak S.A."/>
            <person name="Bradley R.K."/>
            <person name="Brand A.D."/>
            <person name="Brent M.R."/>
            <person name="Brooks A.N."/>
            <person name="Brown R.H."/>
            <person name="Butlin R.K."/>
            <person name="Caggese C."/>
            <person name="Calvi B.R."/>
            <person name="Bernardo de Carvalho A."/>
            <person name="Caspi A."/>
            <person name="Castrezana S."/>
            <person name="Celniker S.E."/>
            <person name="Chang J.L."/>
            <person name="Chapple C."/>
            <person name="Chatterji S."/>
            <person name="Chinwalla A."/>
            <person name="Civetta A."/>
            <person name="Clifton S.W."/>
            <person name="Comeron J.M."/>
            <person name="Costello J.C."/>
            <person name="Coyne J.A."/>
            <person name="Daub J."/>
            <person name="David R.G."/>
            <person name="Delcher A.L."/>
            <person name="Delehaunty K."/>
            <person name="Do C.B."/>
            <person name="Ebling H."/>
            <person name="Edwards K."/>
            <person name="Eickbush T."/>
            <person name="Evans J.D."/>
            <person name="Filipski A."/>
            <person name="Findeiss S."/>
            <person name="Freyhult E."/>
            <person name="Fulton L."/>
            <person name="Fulton R."/>
            <person name="Garcia A.C."/>
            <person name="Gardiner A."/>
            <person name="Garfield D.A."/>
            <person name="Garvin B.E."/>
            <person name="Gibson G."/>
            <person name="Gilbert D."/>
            <person name="Gnerre S."/>
            <person name="Godfrey J."/>
            <person name="Good R."/>
            <person name="Gotea V."/>
            <person name="Gravely B."/>
            <person name="Greenberg A.J."/>
            <person name="Griffiths-Jones S."/>
            <person name="Gross S."/>
            <person name="Guigo R."/>
            <person name="Gustafson E.A."/>
            <person name="Haerty W."/>
            <person name="Hahn M.W."/>
            <person name="Halligan D.L."/>
            <person name="Halpern A.L."/>
            <person name="Halter G.M."/>
            <person name="Han M.V."/>
            <person name="Heger A."/>
            <person name="Hillier L."/>
            <person name="Hinrichs A.S."/>
            <person name="Holmes I."/>
            <person name="Hoskins R.A."/>
            <person name="Hubisz M.J."/>
            <person name="Hultmark D."/>
            <person name="Huntley M.A."/>
            <person name="Jaffe D.B."/>
            <person name="Jagadeeshan S."/>
            <person name="Jeck W.R."/>
            <person name="Johnson J."/>
            <person name="Jones C.D."/>
            <person name="Jordan W.C."/>
            <person name="Karpen G.H."/>
            <person name="Kataoka E."/>
            <person name="Keightley P.D."/>
            <person name="Kheradpour P."/>
            <person name="Kirkness E.F."/>
            <person name="Koerich L.B."/>
            <person name="Kristiansen K."/>
            <person name="Kudrna D."/>
            <person name="Kulathinal R.J."/>
            <person name="Kumar S."/>
            <person name="Kwok R."/>
            <person name="Lander E."/>
            <person name="Langley C.H."/>
            <person name="Lapoint R."/>
            <person name="Lazzaro B.P."/>
            <person name="Lee S.J."/>
            <person name="Levesque L."/>
            <person name="Li R."/>
            <person name="Lin C.F."/>
            <person name="Lin M.F."/>
            <person name="Lindblad-Toh K."/>
            <person name="Llopart A."/>
            <person name="Long M."/>
            <person name="Low L."/>
            <person name="Lozovsky E."/>
            <person name="Lu J."/>
            <person name="Luo M."/>
            <person name="Machado C.A."/>
            <person name="Makalowski W."/>
            <person name="Marzo M."/>
            <person name="Matsuda M."/>
            <person name="Matzkin L."/>
            <person name="McAllister B."/>
            <person name="McBride C.S."/>
            <person name="McKernan B."/>
            <person name="McKernan K."/>
            <person name="Mendez-Lago M."/>
            <person name="Minx P."/>
            <person name="Mollenhauer M.U."/>
            <person name="Montooth K."/>
            <person name="Mount S.M."/>
            <person name="Mu X."/>
            <person name="Myers E."/>
            <person name="Negre B."/>
            <person name="Newfeld S."/>
            <person name="Nielsen R."/>
            <person name="Noor M.A."/>
            <person name="O'Grady P."/>
            <person name="Pachter L."/>
            <person name="Papaceit M."/>
            <person name="Parisi M.J."/>
            <person name="Parisi M."/>
            <person name="Parts L."/>
            <person name="Pedersen J.S."/>
            <person name="Pesole G."/>
            <person name="Phillippy A.M."/>
            <person name="Ponting C.P."/>
            <person name="Pop M."/>
            <person name="Porcelli D."/>
            <person name="Powell J.R."/>
            <person name="Prohaska S."/>
            <person name="Pruitt K."/>
            <person name="Puig M."/>
            <person name="Quesneville H."/>
            <person name="Ram K.R."/>
            <person name="Rand D."/>
            <person name="Rasmussen M.D."/>
            <person name="Reed L.K."/>
            <person name="Reenan R."/>
            <person name="Reily A."/>
            <person name="Remington K.A."/>
            <person name="Rieger T.T."/>
            <person name="Ritchie M.G."/>
            <person name="Robin C."/>
            <person name="Rogers Y.H."/>
            <person name="Rohde C."/>
            <person name="Rozas J."/>
            <person name="Rubenfield M.J."/>
            <person name="Ruiz A."/>
            <person name="Russo S."/>
            <person name="Salzberg S.L."/>
            <person name="Sanchez-Gracia A."/>
            <person name="Saranga D.J."/>
            <person name="Sato H."/>
            <person name="Schaeffer S.W."/>
            <person name="Schatz M.C."/>
            <person name="Schlenke T."/>
            <person name="Schwartz R."/>
            <person name="Segarra C."/>
            <person name="Singh R.S."/>
            <person name="Sirot L."/>
            <person name="Sirota M."/>
            <person name="Sisneros N.B."/>
            <person name="Smith C.D."/>
            <person name="Smith T.F."/>
            <person name="Spieth J."/>
            <person name="Stage D.E."/>
            <person name="Stark A."/>
            <person name="Stephan W."/>
            <person name="Strausberg R.L."/>
            <person name="Strempel S."/>
            <person name="Sturgill D."/>
            <person name="Sutton G."/>
            <person name="Sutton G.G."/>
            <person name="Tao W."/>
            <person name="Teichmann S."/>
            <person name="Tobari Y.N."/>
            <person name="Tomimura Y."/>
            <person name="Tsolas J.M."/>
            <person name="Valente V.L."/>
            <person name="Venter E."/>
            <person name="Venter J.C."/>
            <person name="Vicario S."/>
            <person name="Vieira F.G."/>
            <person name="Vilella A.J."/>
            <person name="Villasante A."/>
            <person name="Walenz B."/>
            <person name="Wang J."/>
            <person name="Wasserman M."/>
            <person name="Watts T."/>
            <person name="Wilson D."/>
            <person name="Wilson R.K."/>
            <person name="Wing R.A."/>
            <person name="Wolfner M.F."/>
            <person name="Wong A."/>
            <person name="Wong G.K."/>
            <person name="Wu C.I."/>
            <person name="Wu G."/>
            <person name="Yamamoto D."/>
            <person name="Yang H.P."/>
            <person name="Yang S.P."/>
            <person name="Yorke J.A."/>
            <person name="Yoshida K."/>
            <person name="Zdobnov E."/>
            <person name="Zhang P."/>
            <person name="Zhang Y."/>
            <person name="Zimin A.V."/>
            <person name="Baldwin J."/>
            <person name="Abdouelleil A."/>
            <person name="Abdulkadir J."/>
            <person name="Abebe A."/>
            <person name="Abera B."/>
            <person name="Abreu J."/>
            <person name="Acer S.C."/>
            <person name="Aftuck L."/>
            <person name="Alexander A."/>
            <person name="An P."/>
            <person name="Anderson E."/>
            <person name="Anderson S."/>
            <person name="Arachi H."/>
            <person name="Azer M."/>
            <person name="Bachantsang P."/>
            <person name="Barry A."/>
            <person name="Bayul T."/>
            <person name="Berlin A."/>
            <person name="Bessette D."/>
            <person name="Bloom T."/>
            <person name="Blye J."/>
            <person name="Boguslavskiy L."/>
            <person name="Bonnet C."/>
            <person name="Boukhgalter B."/>
            <person name="Bourzgui I."/>
            <person name="Brown A."/>
            <person name="Cahill P."/>
            <person name="Channer S."/>
            <person name="Cheshatsang Y."/>
            <person name="Chuda L."/>
            <person name="Citroen M."/>
            <person name="Collymore A."/>
            <person name="Cooke P."/>
            <person name="Costello M."/>
            <person name="D'Aco K."/>
            <person name="Daza R."/>
            <person name="De Haan G."/>
            <person name="DeGray S."/>
            <person name="DeMaso C."/>
            <person name="Dhargay N."/>
            <person name="Dooley K."/>
            <person name="Dooley E."/>
            <person name="Doricent M."/>
            <person name="Dorje P."/>
            <person name="Dorjee K."/>
            <person name="Dupes A."/>
            <person name="Elong R."/>
            <person name="Falk J."/>
            <person name="Farina A."/>
            <person name="Faro S."/>
            <person name="Ferguson D."/>
            <person name="Fisher S."/>
            <person name="Foley C.D."/>
            <person name="Franke A."/>
            <person name="Friedrich D."/>
            <person name="Gadbois L."/>
            <person name="Gearin G."/>
            <person name="Gearin C.R."/>
            <person name="Giannoukos G."/>
            <person name="Goode T."/>
            <person name="Graham J."/>
            <person name="Grandbois E."/>
            <person name="Grewal S."/>
            <person name="Gyaltsen K."/>
            <person name="Hafez N."/>
            <person name="Hagos B."/>
            <person name="Hall J."/>
            <person name="Henson C."/>
            <person name="Hollinger A."/>
            <person name="Honan T."/>
            <person name="Huard M.D."/>
            <person name="Hughes L."/>
            <person name="Hurhula B."/>
            <person name="Husby M.E."/>
            <person name="Kamat A."/>
            <person name="Kanga B."/>
            <person name="Kashin S."/>
            <person name="Khazanovich D."/>
            <person name="Kisner P."/>
            <person name="Lance K."/>
            <person name="Lara M."/>
            <person name="Lee W."/>
            <person name="Lennon N."/>
            <person name="Letendre F."/>
            <person name="LeVine R."/>
            <person name="Lipovsky A."/>
            <person name="Liu X."/>
            <person name="Liu J."/>
            <person name="Liu S."/>
            <person name="Lokyitsang T."/>
            <person name="Lokyitsang Y."/>
            <person name="Lubonja R."/>
            <person name="Lui A."/>
            <person name="MacDonald P."/>
            <person name="Magnisalis V."/>
            <person name="Maru K."/>
            <person name="Matthews C."/>
            <person name="McCusker W."/>
            <person name="McDonough S."/>
            <person name="Mehta T."/>
            <person name="Meldrim J."/>
            <person name="Meneus L."/>
            <person name="Mihai O."/>
            <person name="Mihalev A."/>
            <person name="Mihova T."/>
            <person name="Mittelman R."/>
            <person name="Mlenga V."/>
            <person name="Montmayeur A."/>
            <person name="Mulrain L."/>
            <person name="Navidi A."/>
            <person name="Naylor J."/>
            <person name="Negash T."/>
            <person name="Nguyen T."/>
            <person name="Nguyen N."/>
            <person name="Nicol R."/>
            <person name="Norbu C."/>
            <person name="Norbu N."/>
            <person name="Novod N."/>
            <person name="O'Neill B."/>
            <person name="Osman S."/>
            <person name="Markiewicz E."/>
            <person name="Oyono O.L."/>
            <person name="Patti C."/>
            <person name="Phunkhang P."/>
            <person name="Pierre F."/>
            <person name="Priest M."/>
            <person name="Raghuraman S."/>
            <person name="Rege F."/>
            <person name="Reyes R."/>
            <person name="Rise C."/>
            <person name="Rogov P."/>
            <person name="Ross K."/>
            <person name="Ryan E."/>
            <person name="Settipalli S."/>
            <person name="Shea T."/>
            <person name="Sherpa N."/>
            <person name="Shi L."/>
            <person name="Shih D."/>
            <person name="Sparrow T."/>
            <person name="Spaulding J."/>
            <person name="Stalker J."/>
            <person name="Stange-Thomann N."/>
            <person name="Stavropoulos S."/>
            <person name="Stone C."/>
            <person name="Strader C."/>
            <person name="Tesfaye S."/>
            <person name="Thomson T."/>
            <person name="Thoulutsang Y."/>
            <person name="Thoulutsang D."/>
            <person name="Topham K."/>
            <person name="Topping I."/>
            <person name="Tsamla T."/>
            <person name="Vassiliev H."/>
            <person name="Vo A."/>
            <person name="Wangchuk T."/>
            <person name="Wangdi T."/>
            <person name="Weiand M."/>
            <person name="Wilkinson J."/>
            <person name="Wilson A."/>
            <person name="Yadav S."/>
            <person name="Young G."/>
            <person name="Yu Q."/>
            <person name="Zembek L."/>
            <person name="Zhong D."/>
            <person name="Zimmer A."/>
            <person name="Zwirko Z."/>
            <person name="Jaffe D.B."/>
            <person name="Alvarez P."/>
            <person name="Brockman W."/>
            <person name="Butler J."/>
            <person name="Chin C."/>
            <person name="Gnerre S."/>
            <person name="Grabherr M."/>
            <person name="Kleber M."/>
            <person name="Mauceli E."/>
            <person name="MacCallum I."/>
        </authorList>
    </citation>
    <scope>NUCLEOTIDE SEQUENCE [LARGE SCALE GENOMIC DNA]</scope>
    <source>
        <strain evidence="7">Tucson 15081-1352.22</strain>
    </source>
</reference>
<protein>
    <submittedName>
        <fullName evidence="6">Uncharacterized protein</fullName>
    </submittedName>
</protein>
<dbReference type="SMR" id="A0A0Q9X8Z7"/>
<dbReference type="InterPro" id="IPR032675">
    <property type="entry name" value="LRR_dom_sf"/>
</dbReference>
<dbReference type="GO" id="GO:0005886">
    <property type="term" value="C:plasma membrane"/>
    <property type="evidence" value="ECO:0007669"/>
    <property type="project" value="TreeGrafter"/>
</dbReference>